<evidence type="ECO:0000256" key="3">
    <source>
        <dbReference type="ARBA" id="ARBA00023274"/>
    </source>
</evidence>
<comment type="caution">
    <text evidence="7">The sequence shown here is derived from an EMBL/GenBank/DDBJ whole genome shotgun (WGS) entry which is preliminary data.</text>
</comment>
<dbReference type="OrthoDB" id="5555409at2759"/>
<dbReference type="InterPro" id="IPR000244">
    <property type="entry name" value="Ribosomal_bL9"/>
</dbReference>
<dbReference type="SUPFAM" id="SSF55653">
    <property type="entry name" value="Ribosomal protein L9 C-domain"/>
    <property type="match status" value="1"/>
</dbReference>
<dbReference type="Pfam" id="PF01281">
    <property type="entry name" value="Ribosomal_L9_N"/>
    <property type="match status" value="1"/>
</dbReference>
<dbReference type="PANTHER" id="PTHR21368">
    <property type="entry name" value="50S RIBOSOMAL PROTEIN L9"/>
    <property type="match status" value="1"/>
</dbReference>
<evidence type="ECO:0000259" key="6">
    <source>
        <dbReference type="Pfam" id="PF01281"/>
    </source>
</evidence>
<proteinExistence type="inferred from homology"/>
<accession>A0A9D4UWE2</accession>
<dbReference type="InterPro" id="IPR036791">
    <property type="entry name" value="Ribosomal_bL9_C_sf"/>
</dbReference>
<name>A0A9D4UWE2_ADICA</name>
<dbReference type="Gene3D" id="3.40.5.10">
    <property type="entry name" value="Ribosomal protein L9, N-terminal domain"/>
    <property type="match status" value="1"/>
</dbReference>
<evidence type="ECO:0000256" key="5">
    <source>
        <dbReference type="ARBA" id="ARBA00035193"/>
    </source>
</evidence>
<dbReference type="EMBL" id="JABFUD020000009">
    <property type="protein sequence ID" value="KAI5075089.1"/>
    <property type="molecule type" value="Genomic_DNA"/>
</dbReference>
<keyword evidence="3" id="KW-0687">Ribonucleoprotein</keyword>
<dbReference type="GO" id="GO:0005840">
    <property type="term" value="C:ribosome"/>
    <property type="evidence" value="ECO:0007669"/>
    <property type="project" value="UniProtKB-KW"/>
</dbReference>
<keyword evidence="8" id="KW-1185">Reference proteome</keyword>
<evidence type="ECO:0000313" key="7">
    <source>
        <dbReference type="EMBL" id="KAI5075089.1"/>
    </source>
</evidence>
<dbReference type="GO" id="GO:0006412">
    <property type="term" value="P:translation"/>
    <property type="evidence" value="ECO:0007669"/>
    <property type="project" value="InterPro"/>
</dbReference>
<dbReference type="GO" id="GO:1990904">
    <property type="term" value="C:ribonucleoprotein complex"/>
    <property type="evidence" value="ECO:0007669"/>
    <property type="project" value="UniProtKB-KW"/>
</dbReference>
<dbReference type="GO" id="GO:0003735">
    <property type="term" value="F:structural constituent of ribosome"/>
    <property type="evidence" value="ECO:0007669"/>
    <property type="project" value="InterPro"/>
</dbReference>
<comment type="similarity">
    <text evidence="1">Belongs to the bacterial ribosomal protein bL9 family.</text>
</comment>
<evidence type="ECO:0000256" key="2">
    <source>
        <dbReference type="ARBA" id="ARBA00022980"/>
    </source>
</evidence>
<protein>
    <recommendedName>
        <fullName evidence="5">Large ribosomal subunit protein bL9c</fullName>
    </recommendedName>
    <alternativeName>
        <fullName evidence="4">CL9</fullName>
    </alternativeName>
</protein>
<dbReference type="InterPro" id="IPR020070">
    <property type="entry name" value="Ribosomal_bL9_N"/>
</dbReference>
<dbReference type="Proteomes" id="UP000886520">
    <property type="component" value="Chromosome 9"/>
</dbReference>
<dbReference type="InterPro" id="IPR036935">
    <property type="entry name" value="Ribosomal_bL9_N_sf"/>
</dbReference>
<gene>
    <name evidence="7" type="ORF">GOP47_0009165</name>
</gene>
<dbReference type="AlphaFoldDB" id="A0A9D4UWE2"/>
<evidence type="ECO:0000256" key="4">
    <source>
        <dbReference type="ARBA" id="ARBA00031047"/>
    </source>
</evidence>
<keyword evidence="2" id="KW-0689">Ribosomal protein</keyword>
<dbReference type="InterPro" id="IPR009027">
    <property type="entry name" value="Ribosomal_bL9/RNase_H1_N"/>
</dbReference>
<evidence type="ECO:0000313" key="8">
    <source>
        <dbReference type="Proteomes" id="UP000886520"/>
    </source>
</evidence>
<dbReference type="SUPFAM" id="SSF55658">
    <property type="entry name" value="L9 N-domain-like"/>
    <property type="match status" value="1"/>
</dbReference>
<feature type="domain" description="Ribosomal protein L9" evidence="6">
    <location>
        <begin position="75"/>
        <end position="104"/>
    </location>
</feature>
<reference evidence="7" key="1">
    <citation type="submission" date="2021-01" db="EMBL/GenBank/DDBJ databases">
        <title>Adiantum capillus-veneris genome.</title>
        <authorList>
            <person name="Fang Y."/>
            <person name="Liao Q."/>
        </authorList>
    </citation>
    <scope>NUCLEOTIDE SEQUENCE</scope>
    <source>
        <strain evidence="7">H3</strain>
        <tissue evidence="7">Leaf</tissue>
    </source>
</reference>
<sequence length="222" mass="24988">MAMAGRSKGFQYMRRALPSSCHTGQSLVAEQCLETQRNSGGTYGLFSPWEMTSSFGRDGFSLMQIRGMKAAPKLMEVILTTDISNVGKAGNVVKVAKGYARNILSEVDHPEEEIVEEVVETQTEEQRLKELNTVLHRLDTQRVVVRRHTPCQSNALRKHVTPADLVAEVRMQQKVQIEEINLEMTLMLQTLGDYEIPMWLPKTVQVPGGKAKILLKVKVRRP</sequence>
<evidence type="ECO:0000256" key="1">
    <source>
        <dbReference type="ARBA" id="ARBA00010605"/>
    </source>
</evidence>
<organism evidence="7 8">
    <name type="scientific">Adiantum capillus-veneris</name>
    <name type="common">Maidenhair fern</name>
    <dbReference type="NCBI Taxonomy" id="13818"/>
    <lineage>
        <taxon>Eukaryota</taxon>
        <taxon>Viridiplantae</taxon>
        <taxon>Streptophyta</taxon>
        <taxon>Embryophyta</taxon>
        <taxon>Tracheophyta</taxon>
        <taxon>Polypodiopsida</taxon>
        <taxon>Polypodiidae</taxon>
        <taxon>Polypodiales</taxon>
        <taxon>Pteridineae</taxon>
        <taxon>Pteridaceae</taxon>
        <taxon>Vittarioideae</taxon>
        <taxon>Adiantum</taxon>
    </lineage>
</organism>